<dbReference type="GO" id="GO:0005576">
    <property type="term" value="C:extracellular region"/>
    <property type="evidence" value="ECO:0007669"/>
    <property type="project" value="UniProtKB-SubCell"/>
</dbReference>
<dbReference type="AlphaFoldDB" id="A0A919DDS6"/>
<dbReference type="InterPro" id="IPR040026">
    <property type="entry name" value="FliD"/>
</dbReference>
<dbReference type="InterPro" id="IPR010809">
    <property type="entry name" value="FliD_C"/>
</dbReference>
<name>A0A919DDS6_9GAMM</name>
<evidence type="ECO:0000256" key="5">
    <source>
        <dbReference type="RuleBase" id="RU362066"/>
    </source>
</evidence>
<keyword evidence="4 5" id="KW-0975">Bacterial flagellum</keyword>
<comment type="similarity">
    <text evidence="1 5">Belongs to the FliD family.</text>
</comment>
<evidence type="ECO:0000256" key="3">
    <source>
        <dbReference type="ARBA" id="ARBA00023054"/>
    </source>
</evidence>
<evidence type="ECO:0000313" key="9">
    <source>
        <dbReference type="Proteomes" id="UP000636453"/>
    </source>
</evidence>
<dbReference type="GO" id="GO:0007155">
    <property type="term" value="P:cell adhesion"/>
    <property type="evidence" value="ECO:0007669"/>
    <property type="project" value="InterPro"/>
</dbReference>
<dbReference type="InterPro" id="IPR003481">
    <property type="entry name" value="FliD_N"/>
</dbReference>
<dbReference type="GO" id="GO:0071973">
    <property type="term" value="P:bacterial-type flagellum-dependent cell motility"/>
    <property type="evidence" value="ECO:0007669"/>
    <property type="project" value="TreeGrafter"/>
</dbReference>
<keyword evidence="5" id="KW-0964">Secreted</keyword>
<comment type="caution">
    <text evidence="8">The sequence shown here is derived from an EMBL/GenBank/DDBJ whole genome shotgun (WGS) entry which is preliminary data.</text>
</comment>
<feature type="coiled-coil region" evidence="5">
    <location>
        <begin position="391"/>
        <end position="418"/>
    </location>
</feature>
<dbReference type="Proteomes" id="UP000636453">
    <property type="component" value="Unassembled WGS sequence"/>
</dbReference>
<sequence length="446" mass="45634">MALTLSGAGSGIDINGLVQQLVAAERMPADQRLKRIENETRAQISAIGSLRSALGGLESALKRLDGTGMALGRKASVAEGAGFGATASGSAALGSYQIEVERLASTQKWQSAAVALNGDGSRPQVGYGTLTITLGDADPVAVTIDSGAGTLADIRDAINDQAGDLGVSATLVRGDSGEVLVLSSNRVGADSAIAVSASGGDGGLAMFDTATGTMTEKTPAQDGIVRVDGITRTVAGNTVADLIDGVTLQLSQAKPGETFRLDVASDPASLRGVVDEFVKAYNAAITQLRTQTAPGTESSSAGALRGDSAARGIMQALRTAVGTHYAAASALGLKTATDGTLTVDGSAFDAAVQADPSAVSRLLADADGLGAAILGQLKTYIGTDGLFEDRTENLNERLERLGKDREALDRRMGSLEARLRAQYTAMDTFIAQLNATSQFLVQRLSQ</sequence>
<feature type="domain" description="Flagellar hook-associated protein 2 C-terminal" evidence="7">
    <location>
        <begin position="220"/>
        <end position="435"/>
    </location>
</feature>
<accession>A0A919DDS6</accession>
<dbReference type="GO" id="GO:0009424">
    <property type="term" value="C:bacterial-type flagellum hook"/>
    <property type="evidence" value="ECO:0007669"/>
    <property type="project" value="UniProtKB-UniRule"/>
</dbReference>
<dbReference type="EMBL" id="BNCF01000010">
    <property type="protein sequence ID" value="GHE37407.1"/>
    <property type="molecule type" value="Genomic_DNA"/>
</dbReference>
<keyword evidence="9" id="KW-1185">Reference proteome</keyword>
<keyword evidence="8" id="KW-0969">Cilium</keyword>
<dbReference type="Pfam" id="PF07196">
    <property type="entry name" value="Flagellin_IN"/>
    <property type="match status" value="1"/>
</dbReference>
<evidence type="ECO:0000256" key="4">
    <source>
        <dbReference type="ARBA" id="ARBA00023143"/>
    </source>
</evidence>
<dbReference type="OrthoDB" id="5980200at2"/>
<evidence type="ECO:0000256" key="2">
    <source>
        <dbReference type="ARBA" id="ARBA00011255"/>
    </source>
</evidence>
<comment type="function">
    <text evidence="5">Required for morphogenesis and for the elongation of the flagellar filament by facilitating polymerization of the flagellin monomers at the tip of growing filament. Forms a capping structure, which prevents flagellin subunits (transported through the central channel of the flagellum) from leaking out without polymerization at the distal end.</text>
</comment>
<evidence type="ECO:0000256" key="1">
    <source>
        <dbReference type="ARBA" id="ARBA00009764"/>
    </source>
</evidence>
<dbReference type="Pfam" id="PF07195">
    <property type="entry name" value="FliD_C"/>
    <property type="match status" value="1"/>
</dbReference>
<evidence type="ECO:0000313" key="8">
    <source>
        <dbReference type="EMBL" id="GHE37407.1"/>
    </source>
</evidence>
<feature type="domain" description="Flagellar hook-associated protein 2 N-terminal" evidence="6">
    <location>
        <begin position="10"/>
        <end position="107"/>
    </location>
</feature>
<dbReference type="PANTHER" id="PTHR30288">
    <property type="entry name" value="FLAGELLAR CAP/ASSEMBLY PROTEIN FLID"/>
    <property type="match status" value="1"/>
</dbReference>
<evidence type="ECO:0000259" key="7">
    <source>
        <dbReference type="Pfam" id="PF07195"/>
    </source>
</evidence>
<dbReference type="Pfam" id="PF02465">
    <property type="entry name" value="FliD_N"/>
    <property type="match status" value="1"/>
</dbReference>
<evidence type="ECO:0000259" key="6">
    <source>
        <dbReference type="Pfam" id="PF02465"/>
    </source>
</evidence>
<dbReference type="RefSeq" id="WP_146473867.1">
    <property type="nucleotide sequence ID" value="NZ_BNCF01000010.1"/>
</dbReference>
<reference evidence="8" key="2">
    <citation type="submission" date="2020-09" db="EMBL/GenBank/DDBJ databases">
        <authorList>
            <person name="Sun Q."/>
            <person name="Kim S."/>
        </authorList>
    </citation>
    <scope>NUCLEOTIDE SEQUENCE</scope>
    <source>
        <strain evidence="8">KCTC 32020</strain>
    </source>
</reference>
<reference evidence="8" key="1">
    <citation type="journal article" date="2014" name="Int. J. Syst. Evol. Microbiol.">
        <title>Complete genome sequence of Corynebacterium casei LMG S-19264T (=DSM 44701T), isolated from a smear-ripened cheese.</title>
        <authorList>
            <consortium name="US DOE Joint Genome Institute (JGI-PGF)"/>
            <person name="Walter F."/>
            <person name="Albersmeier A."/>
            <person name="Kalinowski J."/>
            <person name="Ruckert C."/>
        </authorList>
    </citation>
    <scope>NUCLEOTIDE SEQUENCE</scope>
    <source>
        <strain evidence="8">KCTC 32020</strain>
    </source>
</reference>
<protein>
    <recommendedName>
        <fullName evidence="5">Flagellar hook-associated protein 2</fullName>
        <shortName evidence="5">HAP2</shortName>
    </recommendedName>
    <alternativeName>
        <fullName evidence="5">Flagellar cap protein</fullName>
    </alternativeName>
</protein>
<comment type="subunit">
    <text evidence="2 5">Homopentamer.</text>
</comment>
<keyword evidence="8" id="KW-0966">Cell projection</keyword>
<keyword evidence="8" id="KW-0282">Flagellum</keyword>
<dbReference type="InterPro" id="IPR010810">
    <property type="entry name" value="Flagellin_hook_IN_motif"/>
</dbReference>
<keyword evidence="3 5" id="KW-0175">Coiled coil</keyword>
<dbReference type="GO" id="GO:0009421">
    <property type="term" value="C:bacterial-type flagellum filament cap"/>
    <property type="evidence" value="ECO:0007669"/>
    <property type="project" value="InterPro"/>
</dbReference>
<dbReference type="PANTHER" id="PTHR30288:SF0">
    <property type="entry name" value="FLAGELLAR HOOK-ASSOCIATED PROTEIN 2"/>
    <property type="match status" value="1"/>
</dbReference>
<gene>
    <name evidence="8" type="ORF">GCM10007167_19450</name>
</gene>
<proteinExistence type="inferred from homology"/>
<comment type="subcellular location">
    <subcellularLocation>
        <location evidence="5">Secreted</location>
    </subcellularLocation>
    <subcellularLocation>
        <location evidence="5">Bacterial flagellum</location>
    </subcellularLocation>
</comment>
<organism evidence="8 9">
    <name type="scientific">Vulcaniibacterium thermophilum</name>
    <dbReference type="NCBI Taxonomy" id="1169913"/>
    <lineage>
        <taxon>Bacteria</taxon>
        <taxon>Pseudomonadati</taxon>
        <taxon>Pseudomonadota</taxon>
        <taxon>Gammaproteobacteria</taxon>
        <taxon>Lysobacterales</taxon>
        <taxon>Lysobacteraceae</taxon>
        <taxon>Vulcaniibacterium</taxon>
    </lineage>
</organism>